<dbReference type="PATRIC" id="fig|1538.10.peg.1330"/>
<dbReference type="Proteomes" id="UP000077407">
    <property type="component" value="Unassembled WGS sequence"/>
</dbReference>
<dbReference type="RefSeq" id="WP_063554420.1">
    <property type="nucleotide sequence ID" value="NZ_LITT01000007.1"/>
</dbReference>
<accession>A0A162LB72</accession>
<proteinExistence type="predicted"/>
<reference evidence="1 2" key="1">
    <citation type="journal article" date="2015" name="Biotechnol. Bioeng.">
        <title>Genome sequence and phenotypic characterization of Caulobacter segnis.</title>
        <authorList>
            <person name="Patel S."/>
            <person name="Fletcher B."/>
            <person name="Scott D.C."/>
            <person name="Ely B."/>
        </authorList>
    </citation>
    <scope>NUCLEOTIDE SEQUENCE [LARGE SCALE GENOMIC DNA]</scope>
    <source>
        <strain evidence="1 2">ERI-2</strain>
    </source>
</reference>
<evidence type="ECO:0000313" key="1">
    <source>
        <dbReference type="EMBL" id="OAA91266.1"/>
    </source>
</evidence>
<dbReference type="OrthoDB" id="1910917at2"/>
<organism evidence="1 2">
    <name type="scientific">Clostridium ljungdahlii</name>
    <dbReference type="NCBI Taxonomy" id="1538"/>
    <lineage>
        <taxon>Bacteria</taxon>
        <taxon>Bacillati</taxon>
        <taxon>Bacillota</taxon>
        <taxon>Clostridia</taxon>
        <taxon>Eubacteriales</taxon>
        <taxon>Clostridiaceae</taxon>
        <taxon>Clostridium</taxon>
    </lineage>
</organism>
<dbReference type="EMBL" id="LITT01000007">
    <property type="protein sequence ID" value="OAA91266.1"/>
    <property type="molecule type" value="Genomic_DNA"/>
</dbReference>
<evidence type="ECO:0000313" key="2">
    <source>
        <dbReference type="Proteomes" id="UP000077407"/>
    </source>
</evidence>
<sequence length="114" mass="13047">MPGSGFKNFREPVVYVLDQELRKRNLKNKISIDTGDQPYSGQLIEYPIQLIRNVTTKKVVKCLYGTGTDQWSEELIRDTNGKVYRIKTTYPDGSTKTIQINKGSDNLVDNIDYV</sequence>
<name>A0A162LB72_9CLOT</name>
<protein>
    <submittedName>
        <fullName evidence="1">Uncharacterized protein</fullName>
    </submittedName>
</protein>
<dbReference type="AlphaFoldDB" id="A0A162LB72"/>
<comment type="caution">
    <text evidence="1">The sequence shown here is derived from an EMBL/GenBank/DDBJ whole genome shotgun (WGS) entry which is preliminary data.</text>
</comment>
<gene>
    <name evidence="1" type="ORF">WY13_00831</name>
</gene>